<feature type="transmembrane region" description="Helical" evidence="1">
    <location>
        <begin position="88"/>
        <end position="105"/>
    </location>
</feature>
<evidence type="ECO:0008006" key="4">
    <source>
        <dbReference type="Google" id="ProtNLM"/>
    </source>
</evidence>
<feature type="transmembrane region" description="Helical" evidence="1">
    <location>
        <begin position="48"/>
        <end position="68"/>
    </location>
</feature>
<accession>A0A1G1WQ96</accession>
<keyword evidence="1" id="KW-1133">Transmembrane helix</keyword>
<proteinExistence type="predicted"/>
<keyword evidence="1" id="KW-0472">Membrane</keyword>
<reference evidence="2 3" key="1">
    <citation type="journal article" date="2016" name="Nat. Commun.">
        <title>Thousands of microbial genomes shed light on interconnected biogeochemical processes in an aquifer system.</title>
        <authorList>
            <person name="Anantharaman K."/>
            <person name="Brown C.T."/>
            <person name="Hug L.A."/>
            <person name="Sharon I."/>
            <person name="Castelle C.J."/>
            <person name="Probst A.J."/>
            <person name="Thomas B.C."/>
            <person name="Singh A."/>
            <person name="Wilkins M.J."/>
            <person name="Karaoz U."/>
            <person name="Brodie E.L."/>
            <person name="Williams K.H."/>
            <person name="Hubbard S.S."/>
            <person name="Banfield J.F."/>
        </authorList>
    </citation>
    <scope>NUCLEOTIDE SEQUENCE [LARGE SCALE GENOMIC DNA]</scope>
</reference>
<dbReference type="EMBL" id="MHCX01000011">
    <property type="protein sequence ID" value="OGY29912.1"/>
    <property type="molecule type" value="Genomic_DNA"/>
</dbReference>
<dbReference type="AlphaFoldDB" id="A0A1G1WQ96"/>
<protein>
    <recommendedName>
        <fullName evidence="4">DUF4383 domain-containing protein</fullName>
    </recommendedName>
</protein>
<evidence type="ECO:0000256" key="1">
    <source>
        <dbReference type="SAM" id="Phobius"/>
    </source>
</evidence>
<evidence type="ECO:0000313" key="2">
    <source>
        <dbReference type="EMBL" id="OGY29912.1"/>
    </source>
</evidence>
<organism evidence="2 3">
    <name type="scientific">Candidatus Woykebacteria bacterium RIFCSPHIGHO2_02_FULL_43_16b</name>
    <dbReference type="NCBI Taxonomy" id="1802601"/>
    <lineage>
        <taxon>Bacteria</taxon>
        <taxon>Candidatus Woykeibacteriota</taxon>
    </lineage>
</organism>
<gene>
    <name evidence="2" type="ORF">A3J50_01695</name>
</gene>
<comment type="caution">
    <text evidence="2">The sequence shown here is derived from an EMBL/GenBank/DDBJ whole genome shotgun (WGS) entry which is preliminary data.</text>
</comment>
<dbReference type="Pfam" id="PF14325">
    <property type="entry name" value="DUF4383"/>
    <property type="match status" value="1"/>
</dbReference>
<keyword evidence="1" id="KW-0812">Transmembrane</keyword>
<dbReference type="Proteomes" id="UP000177821">
    <property type="component" value="Unassembled WGS sequence"/>
</dbReference>
<evidence type="ECO:0000313" key="3">
    <source>
        <dbReference type="Proteomes" id="UP000177821"/>
    </source>
</evidence>
<sequence length="109" mass="11651">MFGLGPDSDSSILGSFFWLDQTENVAHLVLGAVALGTYYMVKDEMLTLWLVRLVGVVAAVVAVLGFMSAGNPEPNVGVSNLENPADNVLHLVVAVWALWVGFMNTKSNA</sequence>
<name>A0A1G1WQ96_9BACT</name>
<feature type="transmembrane region" description="Helical" evidence="1">
    <location>
        <begin position="25"/>
        <end position="41"/>
    </location>
</feature>